<dbReference type="EMBL" id="BMNA01000004">
    <property type="protein sequence ID" value="GGM02591.1"/>
    <property type="molecule type" value="Genomic_DNA"/>
</dbReference>
<protein>
    <submittedName>
        <fullName evidence="3">Uncharacterized protein</fullName>
    </submittedName>
</protein>
<dbReference type="Proteomes" id="UP000655208">
    <property type="component" value="Unassembled WGS sequence"/>
</dbReference>
<keyword evidence="2" id="KW-0472">Membrane</keyword>
<keyword evidence="2" id="KW-1133">Transmembrane helix</keyword>
<dbReference type="Pfam" id="PF17270">
    <property type="entry name" value="DUF5336"/>
    <property type="match status" value="1"/>
</dbReference>
<feature type="transmembrane region" description="Helical" evidence="2">
    <location>
        <begin position="98"/>
        <end position="121"/>
    </location>
</feature>
<feature type="transmembrane region" description="Helical" evidence="2">
    <location>
        <begin position="199"/>
        <end position="221"/>
    </location>
</feature>
<evidence type="ECO:0000313" key="4">
    <source>
        <dbReference type="Proteomes" id="UP000655208"/>
    </source>
</evidence>
<evidence type="ECO:0000256" key="1">
    <source>
        <dbReference type="SAM" id="MobiDB-lite"/>
    </source>
</evidence>
<dbReference type="AlphaFoldDB" id="A0A917SYF6"/>
<feature type="transmembrane region" description="Helical" evidence="2">
    <location>
        <begin position="164"/>
        <end position="184"/>
    </location>
</feature>
<evidence type="ECO:0000256" key="2">
    <source>
        <dbReference type="SAM" id="Phobius"/>
    </source>
</evidence>
<reference evidence="3" key="1">
    <citation type="journal article" date="2014" name="Int. J. Syst. Evol. Microbiol.">
        <title>Complete genome sequence of Corynebacterium casei LMG S-19264T (=DSM 44701T), isolated from a smear-ripened cheese.</title>
        <authorList>
            <consortium name="US DOE Joint Genome Institute (JGI-PGF)"/>
            <person name="Walter F."/>
            <person name="Albersmeier A."/>
            <person name="Kalinowski J."/>
            <person name="Ruckert C."/>
        </authorList>
    </citation>
    <scope>NUCLEOTIDE SEQUENCE</scope>
    <source>
        <strain evidence="3">CGMCC 4.7308</strain>
    </source>
</reference>
<keyword evidence="4" id="KW-1185">Reference proteome</keyword>
<reference evidence="3" key="2">
    <citation type="submission" date="2020-09" db="EMBL/GenBank/DDBJ databases">
        <authorList>
            <person name="Sun Q."/>
            <person name="Zhou Y."/>
        </authorList>
    </citation>
    <scope>NUCLEOTIDE SEQUENCE</scope>
    <source>
        <strain evidence="3">CGMCC 4.7308</strain>
    </source>
</reference>
<sequence length="337" mass="33351">MSGPYGPPQGGQPGGSNPYGQGGPQPGQWPGGAPGYGQQQYGGPQGPGGYGGPARPGYGPGPGGYGPGPGGPGGQGGWQQGGPQKPPAPRTPVNLAKVLPLVVALLALLNLIFACFTGSKVTLNGNDESVGNLWYLGGWIPALLVVAGLLSLAPILPKAGRHPFTAAVLAVVGFLGAVFAWFSLPGTDDAQGIDYKAGIGLILVTIFALLEAAAAVAAWLADSGVVKGTVPVPATVANAVPPAFGGEGGHGDAGTPHRQVFGGPGDTGGYQSPQPTVGTEGQGQPTGYQQQGDQPYYGGYGQGGATTGATPTVGSGESGTDPNRRDDGPDATQQVRF</sequence>
<dbReference type="RefSeq" id="WP_188941704.1">
    <property type="nucleotide sequence ID" value="NZ_BMNA01000004.1"/>
</dbReference>
<feature type="transmembrane region" description="Helical" evidence="2">
    <location>
        <begin position="133"/>
        <end position="152"/>
    </location>
</feature>
<feature type="compositionally biased region" description="Gly residues" evidence="1">
    <location>
        <begin position="43"/>
        <end position="80"/>
    </location>
</feature>
<feature type="compositionally biased region" description="Gly residues" evidence="1">
    <location>
        <begin position="20"/>
        <end position="35"/>
    </location>
</feature>
<keyword evidence="2" id="KW-0812">Transmembrane</keyword>
<name>A0A917SYF6_9ACTN</name>
<feature type="region of interest" description="Disordered" evidence="1">
    <location>
        <begin position="1"/>
        <end position="90"/>
    </location>
</feature>
<gene>
    <name evidence="3" type="ORF">GCM10011594_23380</name>
</gene>
<proteinExistence type="predicted"/>
<comment type="caution">
    <text evidence="3">The sequence shown here is derived from an EMBL/GenBank/DDBJ whole genome shotgun (WGS) entry which is preliminary data.</text>
</comment>
<feature type="region of interest" description="Disordered" evidence="1">
    <location>
        <begin position="243"/>
        <end position="337"/>
    </location>
</feature>
<evidence type="ECO:0000313" key="3">
    <source>
        <dbReference type="EMBL" id="GGM02591.1"/>
    </source>
</evidence>
<feature type="compositionally biased region" description="Low complexity" evidence="1">
    <location>
        <begin position="278"/>
        <end position="297"/>
    </location>
</feature>
<accession>A0A917SYF6</accession>
<organism evidence="3 4">
    <name type="scientific">Nakamurella endophytica</name>
    <dbReference type="NCBI Taxonomy" id="1748367"/>
    <lineage>
        <taxon>Bacteria</taxon>
        <taxon>Bacillati</taxon>
        <taxon>Actinomycetota</taxon>
        <taxon>Actinomycetes</taxon>
        <taxon>Nakamurellales</taxon>
        <taxon>Nakamurellaceae</taxon>
        <taxon>Nakamurella</taxon>
    </lineage>
</organism>
<dbReference type="InterPro" id="IPR035166">
    <property type="entry name" value="DUF5336"/>
</dbReference>